<gene>
    <name evidence="8" type="primary">arsN2</name>
    <name evidence="8" type="ORF">K9D25_15630</name>
</gene>
<dbReference type="PANTHER" id="PTHR30041:SF5">
    <property type="entry name" value="ARSENATE REDUCTASE-RELATED"/>
    <property type="match status" value="1"/>
</dbReference>
<organism evidence="8 9">
    <name type="scientific">Ancylobacter polymorphus</name>
    <dbReference type="NCBI Taxonomy" id="223390"/>
    <lineage>
        <taxon>Bacteria</taxon>
        <taxon>Pseudomonadati</taxon>
        <taxon>Pseudomonadota</taxon>
        <taxon>Alphaproteobacteria</taxon>
        <taxon>Hyphomicrobiales</taxon>
        <taxon>Xanthobacteraceae</taxon>
        <taxon>Ancylobacter</taxon>
    </lineage>
</organism>
<dbReference type="EC" id="1.20.4.1" evidence="4"/>
<dbReference type="InterPro" id="IPR036249">
    <property type="entry name" value="Thioredoxin-like_sf"/>
</dbReference>
<dbReference type="RefSeq" id="WP_244376550.1">
    <property type="nucleotide sequence ID" value="NZ_CP083239.1"/>
</dbReference>
<dbReference type="CDD" id="cd04301">
    <property type="entry name" value="NAT_SF"/>
    <property type="match status" value="1"/>
</dbReference>
<dbReference type="InterPro" id="IPR000182">
    <property type="entry name" value="GNAT_dom"/>
</dbReference>
<proteinExistence type="inferred from homology"/>
<comment type="similarity">
    <text evidence="1 6">Belongs to the ArsC family.</text>
</comment>
<dbReference type="EMBL" id="CP083239">
    <property type="protein sequence ID" value="UOK70150.1"/>
    <property type="molecule type" value="Genomic_DNA"/>
</dbReference>
<reference evidence="8" key="1">
    <citation type="submission" date="2021-09" db="EMBL/GenBank/DDBJ databases">
        <title>Network and meta-omics reveal the key degrader and cooperation patterns in an efficient 1,4-dioxane-degrading microbial community.</title>
        <authorList>
            <person name="Dai C."/>
        </authorList>
    </citation>
    <scope>NUCLEOTIDE SEQUENCE</scope>
    <source>
        <strain evidence="8">ZM13</strain>
    </source>
</reference>
<evidence type="ECO:0000259" key="7">
    <source>
        <dbReference type="PROSITE" id="PS51186"/>
    </source>
</evidence>
<evidence type="ECO:0000313" key="8">
    <source>
        <dbReference type="EMBL" id="UOK70150.1"/>
    </source>
</evidence>
<dbReference type="NCBIfam" id="NF040501">
    <property type="entry name" value="resist_ArsN2"/>
    <property type="match status" value="1"/>
</dbReference>
<dbReference type="GO" id="GO:0046685">
    <property type="term" value="P:response to arsenic-containing substance"/>
    <property type="evidence" value="ECO:0007669"/>
    <property type="project" value="UniProtKB-KW"/>
</dbReference>
<dbReference type="PROSITE" id="PS51186">
    <property type="entry name" value="GNAT"/>
    <property type="match status" value="1"/>
</dbReference>
<evidence type="ECO:0000256" key="6">
    <source>
        <dbReference type="PROSITE-ProRule" id="PRU01282"/>
    </source>
</evidence>
<evidence type="ECO:0000256" key="3">
    <source>
        <dbReference type="ARBA" id="ARBA00023002"/>
    </source>
</evidence>
<dbReference type="GO" id="GO:0008794">
    <property type="term" value="F:arsenate reductase (glutaredoxin) activity"/>
    <property type="evidence" value="ECO:0007669"/>
    <property type="project" value="UniProtKB-EC"/>
</dbReference>
<dbReference type="Gene3D" id="3.40.30.10">
    <property type="entry name" value="Glutaredoxin"/>
    <property type="match status" value="1"/>
</dbReference>
<dbReference type="InterPro" id="IPR006659">
    <property type="entry name" value="Arsenate_reductase"/>
</dbReference>
<dbReference type="GO" id="GO:0016747">
    <property type="term" value="F:acyltransferase activity, transferring groups other than amino-acyl groups"/>
    <property type="evidence" value="ECO:0007669"/>
    <property type="project" value="InterPro"/>
</dbReference>
<dbReference type="SUPFAM" id="SSF55729">
    <property type="entry name" value="Acyl-CoA N-acyltransferases (Nat)"/>
    <property type="match status" value="1"/>
</dbReference>
<dbReference type="Proteomes" id="UP000831684">
    <property type="component" value="Chromosome"/>
</dbReference>
<keyword evidence="3" id="KW-0560">Oxidoreductase</keyword>
<sequence>MDVIVYHNRECGTSRNTLALIRHAGIEPHVIEYLKSPPASALLVQLAERMGGKLQALLRERGTPFSDLGLDAPDVDDARRLAAIAAHPILLNRPIVVTPLGVKLCRPSETVLDLLPIVPRADLDKDDGRPFLRDEQVAAAEPRLAKALRQAGLPTDDLRTSPGRFFSYRTLGGTLVGYAGFELYGDDVLLRSLLVTPAARGRGIGSTIAQLLMSRAFNMGARRAWLLTEGASAFFERIGFAATPREQAPDAIRQSPQATALCPASAPLLTRRIEL</sequence>
<dbReference type="PANTHER" id="PTHR30041">
    <property type="entry name" value="ARSENATE REDUCTASE"/>
    <property type="match status" value="1"/>
</dbReference>
<evidence type="ECO:0000313" key="9">
    <source>
        <dbReference type="Proteomes" id="UP000831684"/>
    </source>
</evidence>
<dbReference type="SUPFAM" id="SSF52833">
    <property type="entry name" value="Thioredoxin-like"/>
    <property type="match status" value="1"/>
</dbReference>
<evidence type="ECO:0000256" key="5">
    <source>
        <dbReference type="ARBA" id="ARBA00039879"/>
    </source>
</evidence>
<feature type="domain" description="N-acetyltransferase" evidence="7">
    <location>
        <begin position="115"/>
        <end position="259"/>
    </location>
</feature>
<dbReference type="InterPro" id="IPR006660">
    <property type="entry name" value="Arsenate_reductase-like"/>
</dbReference>
<name>A0A9E6ZZF1_9HYPH</name>
<dbReference type="PROSITE" id="PS51353">
    <property type="entry name" value="ARSC"/>
    <property type="match status" value="1"/>
</dbReference>
<keyword evidence="2" id="KW-0059">Arsenical resistance</keyword>
<evidence type="ECO:0000256" key="2">
    <source>
        <dbReference type="ARBA" id="ARBA00022849"/>
    </source>
</evidence>
<dbReference type="Pfam" id="PF00583">
    <property type="entry name" value="Acetyltransf_1"/>
    <property type="match status" value="1"/>
</dbReference>
<dbReference type="InterPro" id="IPR016181">
    <property type="entry name" value="Acyl_CoA_acyltransferase"/>
</dbReference>
<dbReference type="KEGG" id="apol:K9D25_15630"/>
<dbReference type="AlphaFoldDB" id="A0A9E6ZZF1"/>
<evidence type="ECO:0000256" key="4">
    <source>
        <dbReference type="ARBA" id="ARBA00038969"/>
    </source>
</evidence>
<protein>
    <recommendedName>
        <fullName evidence="5">Arsenate reductase</fullName>
        <ecNumber evidence="4">1.20.4.1</ecNumber>
    </recommendedName>
</protein>
<dbReference type="Pfam" id="PF03960">
    <property type="entry name" value="ArsC"/>
    <property type="match status" value="1"/>
</dbReference>
<evidence type="ECO:0000256" key="1">
    <source>
        <dbReference type="ARBA" id="ARBA00007198"/>
    </source>
</evidence>
<dbReference type="CDD" id="cd03034">
    <property type="entry name" value="ArsC_ArsC"/>
    <property type="match status" value="1"/>
</dbReference>
<dbReference type="NCBIfam" id="TIGR00014">
    <property type="entry name" value="arsC"/>
    <property type="match status" value="1"/>
</dbReference>
<accession>A0A9E6ZZF1</accession>
<dbReference type="Gene3D" id="3.40.630.30">
    <property type="match status" value="1"/>
</dbReference>